<keyword evidence="4" id="KW-0679">Respiratory chain</keyword>
<keyword evidence="9" id="KW-0496">Mitochondrion</keyword>
<dbReference type="PANTHER" id="PTHR12980:SF0">
    <property type="entry name" value="CYTOCHROME B-C1 COMPLEX SUBUNIT 9"/>
    <property type="match status" value="1"/>
</dbReference>
<evidence type="ECO:0000256" key="10">
    <source>
        <dbReference type="ARBA" id="ARBA00023136"/>
    </source>
</evidence>
<gene>
    <name evidence="13" type="ORF">TCAL_07035</name>
</gene>
<evidence type="ECO:0000256" key="1">
    <source>
        <dbReference type="ARBA" id="ARBA00004434"/>
    </source>
</evidence>
<proteinExistence type="inferred from homology"/>
<dbReference type="OMA" id="HINEGLW"/>
<dbReference type="Gene3D" id="1.20.5.260">
    <property type="entry name" value="Cytochrome b-c1 complex subunit 9"/>
    <property type="match status" value="1"/>
</dbReference>
<dbReference type="GO" id="GO:0006122">
    <property type="term" value="P:mitochondrial electron transport, ubiquinol to cytochrome c"/>
    <property type="evidence" value="ECO:0007669"/>
    <property type="project" value="InterPro"/>
</dbReference>
<dbReference type="InterPro" id="IPR008027">
    <property type="entry name" value="QCR9"/>
</dbReference>
<dbReference type="AlphaFoldDB" id="A0A553PAM6"/>
<evidence type="ECO:0000256" key="12">
    <source>
        <dbReference type="ARBA" id="ARBA00076299"/>
    </source>
</evidence>
<keyword evidence="6" id="KW-0999">Mitochondrion inner membrane</keyword>
<evidence type="ECO:0000256" key="7">
    <source>
        <dbReference type="ARBA" id="ARBA00022982"/>
    </source>
</evidence>
<keyword evidence="5" id="KW-0812">Transmembrane</keyword>
<evidence type="ECO:0000256" key="8">
    <source>
        <dbReference type="ARBA" id="ARBA00022989"/>
    </source>
</evidence>
<sequence length="90" mass="10101">MGTWNLSKKWKPPTLGVPIGCLSVCQSKMSLVTAAYNALGKRTSTFFLSVMVGAFVFERTFDGVADQIYLKHNQGKLWADIKHKYEAKDE</sequence>
<evidence type="ECO:0000256" key="4">
    <source>
        <dbReference type="ARBA" id="ARBA00022660"/>
    </source>
</evidence>
<keyword evidence="7" id="KW-0249">Electron transport</keyword>
<comment type="caution">
    <text evidence="13">The sequence shown here is derived from an EMBL/GenBank/DDBJ whole genome shotgun (WGS) entry which is preliminary data.</text>
</comment>
<dbReference type="Proteomes" id="UP000318571">
    <property type="component" value="Chromosome 2"/>
</dbReference>
<evidence type="ECO:0000256" key="6">
    <source>
        <dbReference type="ARBA" id="ARBA00022792"/>
    </source>
</evidence>
<dbReference type="PANTHER" id="PTHR12980">
    <property type="entry name" value="UBIQUINOL-CYTOCHROME C REDUCTASE COMPLEX, SUBUNIT X"/>
    <property type="match status" value="1"/>
</dbReference>
<dbReference type="GO" id="GO:0045275">
    <property type="term" value="C:respiratory chain complex III"/>
    <property type="evidence" value="ECO:0007669"/>
    <property type="project" value="InterPro"/>
</dbReference>
<evidence type="ECO:0000313" key="14">
    <source>
        <dbReference type="Proteomes" id="UP000318571"/>
    </source>
</evidence>
<dbReference type="EMBL" id="VCGU01000005">
    <property type="protein sequence ID" value="TRY74739.1"/>
    <property type="molecule type" value="Genomic_DNA"/>
</dbReference>
<comment type="subcellular location">
    <subcellularLocation>
        <location evidence="1">Mitochondrion inner membrane</location>
        <topology evidence="1">Single-pass membrane protein</topology>
    </subcellularLocation>
</comment>
<protein>
    <recommendedName>
        <fullName evidence="11">Cytochrome b-c1 complex subunit 9</fullName>
    </recommendedName>
    <alternativeName>
        <fullName evidence="12">Complex III subunit X</fullName>
    </alternativeName>
</protein>
<evidence type="ECO:0000256" key="3">
    <source>
        <dbReference type="ARBA" id="ARBA00022448"/>
    </source>
</evidence>
<reference evidence="13 14" key="1">
    <citation type="journal article" date="2018" name="Nat. Ecol. Evol.">
        <title>Genomic signatures of mitonuclear coevolution across populations of Tigriopus californicus.</title>
        <authorList>
            <person name="Barreto F.S."/>
            <person name="Watson E.T."/>
            <person name="Lima T.G."/>
            <person name="Willett C.S."/>
            <person name="Edmands S."/>
            <person name="Li W."/>
            <person name="Burton R.S."/>
        </authorList>
    </citation>
    <scope>NUCLEOTIDE SEQUENCE [LARGE SCALE GENOMIC DNA]</scope>
    <source>
        <strain evidence="13 14">San Diego</strain>
    </source>
</reference>
<keyword evidence="14" id="KW-1185">Reference proteome</keyword>
<dbReference type="GO" id="GO:0005743">
    <property type="term" value="C:mitochondrial inner membrane"/>
    <property type="evidence" value="ECO:0007669"/>
    <property type="project" value="UniProtKB-SubCell"/>
</dbReference>
<dbReference type="STRING" id="6832.A0A553PAM6"/>
<accession>A0A553PAM6</accession>
<keyword evidence="8" id="KW-1133">Transmembrane helix</keyword>
<keyword evidence="10" id="KW-0472">Membrane</keyword>
<dbReference type="InterPro" id="IPR036656">
    <property type="entry name" value="QCR9_sf"/>
</dbReference>
<organism evidence="13 14">
    <name type="scientific">Tigriopus californicus</name>
    <name type="common">Marine copepod</name>
    <dbReference type="NCBI Taxonomy" id="6832"/>
    <lineage>
        <taxon>Eukaryota</taxon>
        <taxon>Metazoa</taxon>
        <taxon>Ecdysozoa</taxon>
        <taxon>Arthropoda</taxon>
        <taxon>Crustacea</taxon>
        <taxon>Multicrustacea</taxon>
        <taxon>Hexanauplia</taxon>
        <taxon>Copepoda</taxon>
        <taxon>Harpacticoida</taxon>
        <taxon>Harpacticidae</taxon>
        <taxon>Tigriopus</taxon>
    </lineage>
</organism>
<keyword evidence="3" id="KW-0813">Transport</keyword>
<dbReference type="FunFam" id="1.20.5.260:FF:000001">
    <property type="entry name" value="Cytochrome b-c1 complex subunit 9"/>
    <property type="match status" value="1"/>
</dbReference>
<evidence type="ECO:0000256" key="5">
    <source>
        <dbReference type="ARBA" id="ARBA00022692"/>
    </source>
</evidence>
<evidence type="ECO:0000256" key="9">
    <source>
        <dbReference type="ARBA" id="ARBA00023128"/>
    </source>
</evidence>
<name>A0A553PAM6_TIGCA</name>
<dbReference type="Pfam" id="PF05365">
    <property type="entry name" value="UCR_UQCRX_QCR9"/>
    <property type="match status" value="1"/>
</dbReference>
<evidence type="ECO:0000313" key="13">
    <source>
        <dbReference type="EMBL" id="TRY74739.1"/>
    </source>
</evidence>
<comment type="similarity">
    <text evidence="2">Belongs to the UQCR10/QCR9 family.</text>
</comment>
<evidence type="ECO:0000256" key="11">
    <source>
        <dbReference type="ARBA" id="ARBA00068509"/>
    </source>
</evidence>
<evidence type="ECO:0000256" key="2">
    <source>
        <dbReference type="ARBA" id="ARBA00007856"/>
    </source>
</evidence>
<dbReference type="SUPFAM" id="SSF81514">
    <property type="entry name" value="Subunit X (non-heme 7 kDa protein) of cytochrome bc1 complex (Ubiquinol-cytochrome c reductase)"/>
    <property type="match status" value="1"/>
</dbReference>